<reference evidence="2" key="1">
    <citation type="submission" date="2016-10" db="EMBL/GenBank/DDBJ databases">
        <authorList>
            <person name="Varghese N."/>
            <person name="Submissions S."/>
        </authorList>
    </citation>
    <scope>NUCLEOTIDE SEQUENCE [LARGE SCALE GENOMIC DNA]</scope>
    <source>
        <strain evidence="2">OR362-8,ATCC BAA-1266,JCM 13504</strain>
    </source>
</reference>
<dbReference type="Gene3D" id="2.60.120.260">
    <property type="entry name" value="Galactose-binding domain-like"/>
    <property type="match status" value="1"/>
</dbReference>
<sequence>MSNLFHSIALVLLSVGDSQAQSLVVNGGFEQLTSCPQYVGDIDRARGWNNGELTPDLFSTCTNGRENGLNVPDNYVGFQHPAVGQCYAGIALFSEKKHLSTRKSYEVTESIWTQLATPLRPGKTYRFSVLLALADSSVFTSQYLTPVLSKVPFNRVGKRETGQALLLHTAAVDTAWREVSVTFTATDRWAYLSLGLSREVFTLKAYKDRLTRRRTGVANQGEAVAYYYVDEVELLESK</sequence>
<accession>A0A1I6BNX5</accession>
<dbReference type="STRING" id="1227077.SAMN04515668_4850"/>
<name>A0A1I6BNX5_HYMAR</name>
<organism evidence="1 2">
    <name type="scientific">Hymenobacter arizonensis</name>
    <name type="common">Siccationidurans arizonensis</name>
    <dbReference type="NCBI Taxonomy" id="1227077"/>
    <lineage>
        <taxon>Bacteria</taxon>
        <taxon>Pseudomonadati</taxon>
        <taxon>Bacteroidota</taxon>
        <taxon>Cytophagia</taxon>
        <taxon>Cytophagales</taxon>
        <taxon>Hymenobacteraceae</taxon>
        <taxon>Hymenobacter</taxon>
    </lineage>
</organism>
<gene>
    <name evidence="1" type="ORF">SAMN04515668_4850</name>
</gene>
<dbReference type="EMBL" id="FOXS01000010">
    <property type="protein sequence ID" value="SFQ82629.1"/>
    <property type="molecule type" value="Genomic_DNA"/>
</dbReference>
<keyword evidence="2" id="KW-1185">Reference proteome</keyword>
<evidence type="ECO:0000313" key="2">
    <source>
        <dbReference type="Proteomes" id="UP000199029"/>
    </source>
</evidence>
<protein>
    <recommendedName>
        <fullName evidence="3">CBM-cenC domain-containing protein</fullName>
    </recommendedName>
</protein>
<dbReference type="Proteomes" id="UP000199029">
    <property type="component" value="Unassembled WGS sequence"/>
</dbReference>
<proteinExistence type="predicted"/>
<evidence type="ECO:0008006" key="3">
    <source>
        <dbReference type="Google" id="ProtNLM"/>
    </source>
</evidence>
<evidence type="ECO:0000313" key="1">
    <source>
        <dbReference type="EMBL" id="SFQ82629.1"/>
    </source>
</evidence>
<dbReference type="AlphaFoldDB" id="A0A1I6BNX5"/>